<organism evidence="3 4">
    <name type="scientific">Candidatus Schekmanbacteria bacterium RBG_16_38_10</name>
    <dbReference type="NCBI Taxonomy" id="1817879"/>
    <lineage>
        <taxon>Bacteria</taxon>
        <taxon>Candidatus Schekmaniibacteriota</taxon>
    </lineage>
</organism>
<feature type="transmembrane region" description="Helical" evidence="1">
    <location>
        <begin position="321"/>
        <end position="346"/>
    </location>
</feature>
<dbReference type="EMBL" id="MGDE01000122">
    <property type="protein sequence ID" value="OGL45655.1"/>
    <property type="molecule type" value="Genomic_DNA"/>
</dbReference>
<proteinExistence type="predicted"/>
<reference evidence="3 4" key="1">
    <citation type="journal article" date="2016" name="Nat. Commun.">
        <title>Thousands of microbial genomes shed light on interconnected biogeochemical processes in an aquifer system.</title>
        <authorList>
            <person name="Anantharaman K."/>
            <person name="Brown C.T."/>
            <person name="Hug L.A."/>
            <person name="Sharon I."/>
            <person name="Castelle C.J."/>
            <person name="Probst A.J."/>
            <person name="Thomas B.C."/>
            <person name="Singh A."/>
            <person name="Wilkins M.J."/>
            <person name="Karaoz U."/>
            <person name="Brodie E.L."/>
            <person name="Williams K.H."/>
            <person name="Hubbard S.S."/>
            <person name="Banfield J.F."/>
        </authorList>
    </citation>
    <scope>NUCLEOTIDE SEQUENCE [LARGE SCALE GENOMIC DNA]</scope>
</reference>
<protein>
    <recommendedName>
        <fullName evidence="2">Methyltransferase type 11 domain-containing protein</fullName>
    </recommendedName>
</protein>
<keyword evidence="1" id="KW-1133">Transmembrane helix</keyword>
<feature type="domain" description="Methyltransferase type 11" evidence="2">
    <location>
        <begin position="38"/>
        <end position="131"/>
    </location>
</feature>
<dbReference type="InterPro" id="IPR029063">
    <property type="entry name" value="SAM-dependent_MTases_sf"/>
</dbReference>
<dbReference type="GO" id="GO:0008757">
    <property type="term" value="F:S-adenosylmethionine-dependent methyltransferase activity"/>
    <property type="evidence" value="ECO:0007669"/>
    <property type="project" value="InterPro"/>
</dbReference>
<name>A0A1F7RVR5_9BACT</name>
<comment type="caution">
    <text evidence="3">The sequence shown here is derived from an EMBL/GenBank/DDBJ whole genome shotgun (WGS) entry which is preliminary data.</text>
</comment>
<dbReference type="InterPro" id="IPR013216">
    <property type="entry name" value="Methyltransf_11"/>
</dbReference>
<dbReference type="Proteomes" id="UP000178797">
    <property type="component" value="Unassembled WGS sequence"/>
</dbReference>
<keyword evidence="1" id="KW-0472">Membrane</keyword>
<dbReference type="PANTHER" id="PTHR43861">
    <property type="entry name" value="TRANS-ACONITATE 2-METHYLTRANSFERASE-RELATED"/>
    <property type="match status" value="1"/>
</dbReference>
<evidence type="ECO:0000313" key="4">
    <source>
        <dbReference type="Proteomes" id="UP000178797"/>
    </source>
</evidence>
<keyword evidence="1" id="KW-0812">Transmembrane</keyword>
<gene>
    <name evidence="3" type="ORF">A2W05_01840</name>
</gene>
<evidence type="ECO:0000313" key="3">
    <source>
        <dbReference type="EMBL" id="OGL45655.1"/>
    </source>
</evidence>
<dbReference type="SUPFAM" id="SSF53335">
    <property type="entry name" value="S-adenosyl-L-methionine-dependent methyltransferases"/>
    <property type="match status" value="1"/>
</dbReference>
<accession>A0A1F7RVR5</accession>
<sequence>MEFTGERFIPGEGGAQIYYEHLNRYLLAQKLIRGKRVLDFGCGEGYGSNILSMKASSVIGLDISRETVENARVKYAKGNLNFIIGDCRSIPFKDNYFDVVISFEVIEHLEEQATMIEEANRILSHDGILIISSPNKKVFTEEGGALNKFHVKELYREEFVDLLEKYFSEVFLFGQDSVGGSIIWTEKRGSKKNSVENFQSNLMEDEKFEIQKDTLHEFEKPLFHIAVCGKIRVPPEIKDYSILFLSNESKRFLKEKKEKDEMIKKIEELSKIIDGKNREISDLQRFVDKVKKTLPYKLYKGLKTLGLGSYSISFLRLLAKAIIFLILLPFVALFWSGLVLAMIIFTRDFGLSGDVW</sequence>
<dbReference type="CDD" id="cd02440">
    <property type="entry name" value="AdoMet_MTases"/>
    <property type="match status" value="1"/>
</dbReference>
<dbReference type="AlphaFoldDB" id="A0A1F7RVR5"/>
<dbReference type="Gene3D" id="3.40.50.150">
    <property type="entry name" value="Vaccinia Virus protein VP39"/>
    <property type="match status" value="1"/>
</dbReference>
<evidence type="ECO:0000259" key="2">
    <source>
        <dbReference type="Pfam" id="PF08241"/>
    </source>
</evidence>
<dbReference type="Pfam" id="PF08241">
    <property type="entry name" value="Methyltransf_11"/>
    <property type="match status" value="1"/>
</dbReference>
<evidence type="ECO:0000256" key="1">
    <source>
        <dbReference type="SAM" id="Phobius"/>
    </source>
</evidence>